<name>A0A1I8I720_9PLAT</name>
<dbReference type="InterPro" id="IPR041426">
    <property type="entry name" value="Mos1_HTH"/>
</dbReference>
<dbReference type="Pfam" id="PF02755">
    <property type="entry name" value="RPEL"/>
    <property type="match status" value="2"/>
</dbReference>
<keyword evidence="3" id="KW-0009">Actin-binding</keyword>
<keyword evidence="7" id="KW-1185">Reference proteome</keyword>
<feature type="region of interest" description="Disordered" evidence="5">
    <location>
        <begin position="1729"/>
        <end position="1754"/>
    </location>
</feature>
<evidence type="ECO:0000313" key="8">
    <source>
        <dbReference type="WBParaSite" id="maker-uti_cns_0010435-snap-gene-0.5-mRNA-1"/>
    </source>
</evidence>
<evidence type="ECO:0000259" key="6">
    <source>
        <dbReference type="Pfam" id="PF17906"/>
    </source>
</evidence>
<accession>A0A1I8I720</accession>
<dbReference type="InterPro" id="IPR004018">
    <property type="entry name" value="RPEL_repeat"/>
</dbReference>
<organism evidence="7 8">
    <name type="scientific">Macrostomum lignano</name>
    <dbReference type="NCBI Taxonomy" id="282301"/>
    <lineage>
        <taxon>Eukaryota</taxon>
        <taxon>Metazoa</taxon>
        <taxon>Spiralia</taxon>
        <taxon>Lophotrochozoa</taxon>
        <taxon>Platyhelminthes</taxon>
        <taxon>Rhabditophora</taxon>
        <taxon>Macrostomorpha</taxon>
        <taxon>Macrostomida</taxon>
        <taxon>Macrostomidae</taxon>
        <taxon>Macrostomum</taxon>
    </lineage>
</organism>
<feature type="region of interest" description="Disordered" evidence="5">
    <location>
        <begin position="240"/>
        <end position="261"/>
    </location>
</feature>
<dbReference type="Pfam" id="PF17906">
    <property type="entry name" value="HTH_48"/>
    <property type="match status" value="1"/>
</dbReference>
<comment type="similarity">
    <text evidence="1">Belongs to the phosphatase and actin regulator family.</text>
</comment>
<dbReference type="Proteomes" id="UP000095280">
    <property type="component" value="Unplaced"/>
</dbReference>
<reference evidence="8" key="1">
    <citation type="submission" date="2016-11" db="UniProtKB">
        <authorList>
            <consortium name="WormBaseParasite"/>
        </authorList>
    </citation>
    <scope>IDENTIFICATION</scope>
</reference>
<evidence type="ECO:0000256" key="3">
    <source>
        <dbReference type="ARBA" id="ARBA00023203"/>
    </source>
</evidence>
<feature type="region of interest" description="Disordered" evidence="5">
    <location>
        <begin position="196"/>
        <end position="223"/>
    </location>
</feature>
<feature type="domain" description="Mos1 transposase HTH" evidence="6">
    <location>
        <begin position="1338"/>
        <end position="1387"/>
    </location>
</feature>
<dbReference type="PANTHER" id="PTHR12751:SF18">
    <property type="entry name" value="PHOSPHATASE AND ACTIN REGULATOR 1"/>
    <property type="match status" value="1"/>
</dbReference>
<dbReference type="GO" id="GO:0030036">
    <property type="term" value="P:actin cytoskeleton organization"/>
    <property type="evidence" value="ECO:0007669"/>
    <property type="project" value="TreeGrafter"/>
</dbReference>
<evidence type="ECO:0000256" key="1">
    <source>
        <dbReference type="ARBA" id="ARBA00009795"/>
    </source>
</evidence>
<feature type="region of interest" description="Disordered" evidence="5">
    <location>
        <begin position="1535"/>
        <end position="1560"/>
    </location>
</feature>
<dbReference type="GO" id="GO:0003779">
    <property type="term" value="F:actin binding"/>
    <property type="evidence" value="ECO:0007669"/>
    <property type="project" value="UniProtKB-KW"/>
</dbReference>
<feature type="compositionally biased region" description="Pro residues" evidence="5">
    <location>
        <begin position="244"/>
        <end position="260"/>
    </location>
</feature>
<evidence type="ECO:0000256" key="4">
    <source>
        <dbReference type="PROSITE-ProRule" id="PRU00401"/>
    </source>
</evidence>
<sequence>TFPVHETRRCSDVKSGAPSCREDAAVEILPKGGGVAVDRGAEFASHQALSDGATVREASGHFHGRTLELGSQLAEPIKHGHIAILGDGEYGWRHGVHGHNMILAIDGQPGNYVYVAHGDFAQEVARFSEDLHATAFAASVADYVLAGLAHDNYLATGASLPLVAAGHAELELVLAGLVEHLNPVVLSRPFRFGNGIPPPPPPPPPPLPPLPMDRPPPPPPPMKSMEFGVIALGVVPIIGDTGPTAPPPPPPTPLPTPTPPTSRLSLAASMLLIRLLAPPTPSTTPAIDEATEADETTAAVVSAAATAAAADCGNPRCVASQHVRLHQFGVLMLSVMLQHQLRIELIHRAGCGGGTERSRFRTVAECAEIGFEQGSNPGMISLKRDASDQAGVPARVPAPARSRYWRTNCSASDIWSTPRLVASSSSITWRRRVFRTAILFSGSLANLFNKGPIRGDGFGNCAGVLLAAVPNLFQLLLERGQLVGGAAGAAQEIGALGALGNGFGSGGAAAAFHSLLTAGGGGSGRGCRRRMLHWSADNGRLPALRLELEAAPESAAIMSFSSPSGPPNASGFDEVSYCSERNKQVNELSTACRFASRHKVMGIRQMQLQFDASSSDSGDDSDDDGFPGFFGRAIQSSIPSRRAEPTPTQTSDLYLDAQVKSVKVYKRQLDKLCGSSSSCCGFDHKAAVAKTTSGERYVIEKGVSRESNIGKSTECYRKGECRLVKIEKSDIHDWELVRKLKAEFPNSSATLRHLLDRCGSAYSLLRDNCIDGVRGHEVMGISRQRKFQSDASSDSVDYDIQSRAIQGLWPIRTQTRDVDLDAQVESVKVYKRPLDSASGGSSLFSSGFGPGHQAAVAKTTSGELYLIEKGVESDKAIGTSRECYRKGECRLVKIKKSDMYGWELIRELKASMFSWFSFGVTLRQLFDICGSKYRLLSDNCIHGVNKICAFLRLNVGGYLNRSFWPARTNLCSGPARNFWFPERDRRFLIPGLRLPPIIIKDESPGRQQRTSSEDHHLLAISEDCVSIIPSLQLQKHQADSTSCLPTSRPTAPAAASDLVCIVQRCLTAALVRVSPSFTRWMDELTIPDNIRDLRAFVRDYRLDEGRRCLHCEPADYLAGAGRTPRNNPWSLLPWGCDPRRGLYQRAAEAVRTAKITQLRREVAGTPRRTGSSREGGDVPAGPNPLGQGRLETDPPAQAAGSSRALGQSEAENPMACGRRAANAAYCLPTNRGPFADEEPMDTGDPDPKLINTHHCVAASVNLMRTTEKQLPGLVFVQEPWMNKEHCLLLSRLHARLGPVYVTSTYGQFVRFSGLIQPLEPDNFNTSAHFPEELMKLNREHFCAMIFYDDRSGLDCHQCHERLSVVAFAEAAPSRATVSNWFREFRCGRDSLENEERTGRPSTATTPETVARVRQLVEAADKLQGDRGIHSPAIAKILHDHIGLRKLTSRWVPHLAQPKQKQARVDWCRQMLQKYSDAASKAVTDIVRAFPDEVPLTKSCKAGAPASRWSQLHAATVRLLDQRTVTAAWYTGVWSPQPEQDATKDRCPRPQDKASAHTAQATRPFLQSQRLQLTSHPPYSPNLHGTFQGLPAWPRRCSTAEEAVDAFDEMVKGCRLPSGTTSCFVTWFQRMRRCIQAGTTAVRGSLSAQELAAALAENGSSDGCDGAFPVATSGSSASGNSKSATAGVHRGHKLAGLGKLLKPWKWKRKKKNGQQPKLLEEQAANCWRPPAAEPVQPLSPPANTSPSSDAAADTKSNVARFYRYGECRPKERREERDRIGSVLERRLSQRPTPEELQCRNILHNKSEAALETEKQQIIKYLTRKLSFRPTIQELREKRIIRFNDYVEVTDTEEYDQGCRQAVDSLNAVDKARIRKELNDFKAYEMPVHEESKRFTRFHKALI</sequence>
<proteinExistence type="inferred from homology"/>
<dbReference type="SMART" id="SM00707">
    <property type="entry name" value="RPEL"/>
    <property type="match status" value="2"/>
</dbReference>
<evidence type="ECO:0000313" key="7">
    <source>
        <dbReference type="Proteomes" id="UP000095280"/>
    </source>
</evidence>
<dbReference type="GO" id="GO:0003676">
    <property type="term" value="F:nucleic acid binding"/>
    <property type="evidence" value="ECO:0007669"/>
    <property type="project" value="InterPro"/>
</dbReference>
<dbReference type="PROSITE" id="PS51073">
    <property type="entry name" value="RPEL"/>
    <property type="match status" value="2"/>
</dbReference>
<dbReference type="WBParaSite" id="maker-uti_cns_0010435-snap-gene-0.5-mRNA-1">
    <property type="protein sequence ID" value="maker-uti_cns_0010435-snap-gene-0.5-mRNA-1"/>
    <property type="gene ID" value="maker-uti_cns_0010435-snap-gene-0.5"/>
</dbReference>
<feature type="repeat" description="RPEL" evidence="4">
    <location>
        <begin position="1780"/>
        <end position="1805"/>
    </location>
</feature>
<keyword evidence="2" id="KW-0677">Repeat</keyword>
<dbReference type="InterPro" id="IPR036397">
    <property type="entry name" value="RNaseH_sf"/>
</dbReference>
<protein>
    <submittedName>
        <fullName evidence="8">HTH_48 domain-containing protein</fullName>
    </submittedName>
</protein>
<dbReference type="Gene3D" id="6.10.140.2130">
    <property type="match status" value="2"/>
</dbReference>
<evidence type="ECO:0000256" key="2">
    <source>
        <dbReference type="ARBA" id="ARBA00022737"/>
    </source>
</evidence>
<feature type="compositionally biased region" description="Pro residues" evidence="5">
    <location>
        <begin position="196"/>
        <end position="222"/>
    </location>
</feature>
<feature type="repeat" description="RPEL" evidence="4">
    <location>
        <begin position="1818"/>
        <end position="1843"/>
    </location>
</feature>
<feature type="region of interest" description="Disordered" evidence="5">
    <location>
        <begin position="1157"/>
        <end position="1212"/>
    </location>
</feature>
<evidence type="ECO:0000256" key="5">
    <source>
        <dbReference type="SAM" id="MobiDB-lite"/>
    </source>
</evidence>
<dbReference type="PANTHER" id="PTHR12751">
    <property type="entry name" value="PHOSPHATASE AND ACTIN REGULATOR PHACTR"/>
    <property type="match status" value="1"/>
</dbReference>
<dbReference type="Gene3D" id="3.30.420.10">
    <property type="entry name" value="Ribonuclease H-like superfamily/Ribonuclease H"/>
    <property type="match status" value="1"/>
</dbReference>
<feature type="compositionally biased region" description="Basic and acidic residues" evidence="5">
    <location>
        <begin position="1540"/>
        <end position="1554"/>
    </location>
</feature>